<evidence type="ECO:0000259" key="7">
    <source>
        <dbReference type="PROSITE" id="PS50003"/>
    </source>
</evidence>
<gene>
    <name evidence="8" type="ORF">P4O66_015909</name>
</gene>
<dbReference type="GO" id="GO:0003779">
    <property type="term" value="F:actin binding"/>
    <property type="evidence" value="ECO:0007669"/>
    <property type="project" value="UniProtKB-KW"/>
</dbReference>
<dbReference type="PANTHER" id="PTHR11915">
    <property type="entry name" value="SPECTRIN/FILAMIN RELATED CYTOSKELETAL PROTEIN"/>
    <property type="match status" value="1"/>
</dbReference>
<feature type="compositionally biased region" description="Low complexity" evidence="6">
    <location>
        <begin position="1569"/>
        <end position="1578"/>
    </location>
</feature>
<keyword evidence="3" id="KW-0677">Repeat</keyword>
<dbReference type="SMART" id="SM00233">
    <property type="entry name" value="PH"/>
    <property type="match status" value="1"/>
</dbReference>
<evidence type="ECO:0000256" key="2">
    <source>
        <dbReference type="ARBA" id="ARBA00022467"/>
    </source>
</evidence>
<dbReference type="GO" id="GO:0051693">
    <property type="term" value="P:actin filament capping"/>
    <property type="evidence" value="ECO:0007669"/>
    <property type="project" value="UniProtKB-KW"/>
</dbReference>
<dbReference type="GO" id="GO:0005543">
    <property type="term" value="F:phospholipid binding"/>
    <property type="evidence" value="ECO:0007669"/>
    <property type="project" value="InterPro"/>
</dbReference>
<evidence type="ECO:0000256" key="6">
    <source>
        <dbReference type="SAM" id="MobiDB-lite"/>
    </source>
</evidence>
<feature type="compositionally biased region" description="Basic and acidic residues" evidence="6">
    <location>
        <begin position="1127"/>
        <end position="1153"/>
    </location>
</feature>
<feature type="compositionally biased region" description="Basic and acidic residues" evidence="6">
    <location>
        <begin position="1440"/>
        <end position="1450"/>
    </location>
</feature>
<name>A0AAD8YU97_9TELE</name>
<feature type="region of interest" description="Disordered" evidence="6">
    <location>
        <begin position="1183"/>
        <end position="1233"/>
    </location>
</feature>
<keyword evidence="5" id="KW-0175">Coiled coil</keyword>
<comment type="similarity">
    <text evidence="1">Belongs to the spectrin family.</text>
</comment>
<feature type="region of interest" description="Disordered" evidence="6">
    <location>
        <begin position="1127"/>
        <end position="1164"/>
    </location>
</feature>
<dbReference type="FunFam" id="1.20.58.60:FF:000019">
    <property type="entry name" value="Spectrin beta chain"/>
    <property type="match status" value="1"/>
</dbReference>
<feature type="compositionally biased region" description="Basic and acidic residues" evidence="6">
    <location>
        <begin position="1268"/>
        <end position="1277"/>
    </location>
</feature>
<evidence type="ECO:0000313" key="8">
    <source>
        <dbReference type="EMBL" id="KAK1787483.1"/>
    </source>
</evidence>
<comment type="caution">
    <text evidence="8">The sequence shown here is derived from an EMBL/GenBank/DDBJ whole genome shotgun (WGS) entry which is preliminary data.</text>
</comment>
<dbReference type="CDD" id="cd10571">
    <property type="entry name" value="PH_beta_spectrin"/>
    <property type="match status" value="1"/>
</dbReference>
<dbReference type="PRINTS" id="PR00683">
    <property type="entry name" value="SPECTRINPH"/>
</dbReference>
<dbReference type="InterPro" id="IPR011993">
    <property type="entry name" value="PH-like_dom_sf"/>
</dbReference>
<dbReference type="Gene3D" id="2.30.29.30">
    <property type="entry name" value="Pleckstrin-homology domain (PH domain)/Phosphotyrosine-binding domain (PTB)"/>
    <property type="match status" value="1"/>
</dbReference>
<reference evidence="8" key="1">
    <citation type="submission" date="2023-03" db="EMBL/GenBank/DDBJ databases">
        <title>Electrophorus voltai genome.</title>
        <authorList>
            <person name="Bian C."/>
        </authorList>
    </citation>
    <scope>NUCLEOTIDE SEQUENCE</scope>
    <source>
        <strain evidence="8">CB-2022</strain>
        <tissue evidence="8">Muscle</tissue>
    </source>
</reference>
<sequence length="1578" mass="179384">MGVCVCLGSYMMLMPREGGRDEAQKLHRKWMKHQAFMAELAHNKEWLAKIEQTAVQTASGSPFYHMGASTENSFLRDKVPNALYDQTGGREKKRKEGEELIQEQPELRAVVQQKLQEMRECWTQLESTTKAKARQLFDMQNHRTVEPGPPSLCVLDQHLSVLQNEPPVPGTSLSMHGVPATPTTPTTLLSPCTTFSQQLQRIQDMSMEAQMQQYQGVAELRGGASVSGLSNLGGARLLQRGPIGVEDEDRGGMAETRICRLIEPLKERRRILLASKEMHQVTQELEDEIVSVSFGFCALHACCLFLYICSPHLQVWIQERLPIASSKEYGTNLQNVQQLVKNHEVLQLEMQAQRGRLEEILERAENVAALRTPEAELVREGAVHVRQLWEMLQVEAERRTLMLDAVSYAQQYYTEASKAESWLSGQKLHVLNQENGNDRSNKLCDCVWHACLCGFCSLWSMLCGDEASTLRLLKEQLALEQKVENYAETVTFLSQQCHRMLEQGHPDSEQITKQQAHIDRLYVSLKDLVEQKKAKLEQQYWLYQLKQEVDALEKWISEREAVASSTELGQNLEHVTVLQDTFIEFRAETSSAGQRQMDSVNKMVNEMIDCGHADAAIIAEWKDGLNESWADLLEIMETRGQMLTASHQLHRFFTDCQEVLVQIEGKMRQLPEMRSCQVSTANPGTLQRLLHNYEHSLQLLVSQVRQLQENAAQLRAIYAGEKADAILAREQEVMQAWKDLLVACEGSRVQVTTVTDKIQFFAVVRELSMWTDGIMGQMGSTEETRDLSVLDGLISQHQTLKSKIDNKTSSFTQCVEMGKVLLAAHNPAAEEVKEKLDYVMVKQKELNDKWEQNWEKLQRIQQSLESSVPNMVEPVWLSSKEPISSGHEAEGGTTDEVEQLIRRHEAFRKAAAKWKEHFSSLRQAEKLKSEQSKAPASSSLLNRQMFPLSCLVPSSSSSSSSSSLFRNPLQDTLLESKAVSDLSHTVVHTATHPLTQRISSVVNRYSPIMNGSPYHGLNQQVSVLGTNTSSFAGINQQGILGVDSSSYTGLNQQIVMGAEGSSSHAMNHLGTVGVTEPKTSYGWQHLKSDFLQSNVNHVHRAVVALGGAVEGPGPSVCMDPSLEMIHSRLQRDPRGSRSDPQMDHLRREREYRLGRQTSSEQEIQARLNELPLIVRQERYRRRLERQSSSEHEGSGKHRLQRQDSSDQEEGSDKRQGRKGQTKHSKSNGSVERCMTMAEVVDQVQEREACLARGEVYRPPSSLSAPVTRLDRPRARDRPKPRRRPRPKEPEETRRSRSAPAQSAPSLPQHPMHTVHHEGFLYCKHREETGTESSPNRSWMNLLCVLNKGEIVFYKDIKNKNKMISYEDEPPINLAVCTVDTTNGYKKKKNVFILKTETEGDYIFLAKDEEEHKAWVNSINASLEEIEEITKWEKPTTSSTDPDKSERKECSEGAEPSEGAERSEKSERSERSDKGERSDKSSEKRDTLERERVERREQDRGERRERDRGERDRKERDRGDRDRRDRDRGERDRKERDRGEQDKGDIGERDKADRDRGERDRGEKGDRSSRGSSTSGRSK</sequence>
<keyword evidence="2" id="KW-0117">Actin capping</keyword>
<protein>
    <recommendedName>
        <fullName evidence="7">PH domain-containing protein</fullName>
    </recommendedName>
</protein>
<dbReference type="SUPFAM" id="SSF50729">
    <property type="entry name" value="PH domain-like"/>
    <property type="match status" value="1"/>
</dbReference>
<dbReference type="FunFam" id="2.30.29.30:FF:000024">
    <property type="entry name" value="Spectrin beta chain"/>
    <property type="match status" value="1"/>
</dbReference>
<dbReference type="CDD" id="cd00176">
    <property type="entry name" value="SPEC"/>
    <property type="match status" value="2"/>
</dbReference>
<feature type="coiled-coil region" evidence="5">
    <location>
        <begin position="690"/>
        <end position="724"/>
    </location>
</feature>
<feature type="domain" description="PH" evidence="7">
    <location>
        <begin position="1313"/>
        <end position="1423"/>
    </location>
</feature>
<organism evidence="8 9">
    <name type="scientific">Electrophorus voltai</name>
    <dbReference type="NCBI Taxonomy" id="2609070"/>
    <lineage>
        <taxon>Eukaryota</taxon>
        <taxon>Metazoa</taxon>
        <taxon>Chordata</taxon>
        <taxon>Craniata</taxon>
        <taxon>Vertebrata</taxon>
        <taxon>Euteleostomi</taxon>
        <taxon>Actinopterygii</taxon>
        <taxon>Neopterygii</taxon>
        <taxon>Teleostei</taxon>
        <taxon>Ostariophysi</taxon>
        <taxon>Gymnotiformes</taxon>
        <taxon>Gymnotoidei</taxon>
        <taxon>Gymnotidae</taxon>
        <taxon>Electrophorus</taxon>
    </lineage>
</organism>
<feature type="compositionally biased region" description="Low complexity" evidence="6">
    <location>
        <begin position="1297"/>
        <end position="1308"/>
    </location>
</feature>
<dbReference type="EMBL" id="JAROKS010000023">
    <property type="protein sequence ID" value="KAK1787483.1"/>
    <property type="molecule type" value="Genomic_DNA"/>
</dbReference>
<dbReference type="InterPro" id="IPR001605">
    <property type="entry name" value="PH_dom-spectrin-type"/>
</dbReference>
<keyword evidence="9" id="KW-1185">Reference proteome</keyword>
<dbReference type="Pfam" id="PF00435">
    <property type="entry name" value="Spectrin"/>
    <property type="match status" value="5"/>
</dbReference>
<dbReference type="SUPFAM" id="SSF46966">
    <property type="entry name" value="Spectrin repeat"/>
    <property type="match status" value="5"/>
</dbReference>
<dbReference type="InterPro" id="IPR018159">
    <property type="entry name" value="Spectrin/alpha-actinin"/>
</dbReference>
<evidence type="ECO:0000256" key="3">
    <source>
        <dbReference type="ARBA" id="ARBA00022737"/>
    </source>
</evidence>
<feature type="region of interest" description="Disordered" evidence="6">
    <location>
        <begin position="1429"/>
        <end position="1578"/>
    </location>
</feature>
<evidence type="ECO:0000256" key="5">
    <source>
        <dbReference type="SAM" id="Coils"/>
    </source>
</evidence>
<dbReference type="SMART" id="SM00150">
    <property type="entry name" value="SPEC"/>
    <property type="match status" value="6"/>
</dbReference>
<evidence type="ECO:0000313" key="9">
    <source>
        <dbReference type="Proteomes" id="UP001239994"/>
    </source>
</evidence>
<proteinExistence type="inferred from homology"/>
<dbReference type="Gene3D" id="1.20.58.60">
    <property type="match status" value="5"/>
</dbReference>
<feature type="region of interest" description="Disordered" evidence="6">
    <location>
        <begin position="1257"/>
        <end position="1312"/>
    </location>
</feature>
<feature type="compositionally biased region" description="Basic and acidic residues" evidence="6">
    <location>
        <begin position="1458"/>
        <end position="1568"/>
    </location>
</feature>
<dbReference type="Proteomes" id="UP001239994">
    <property type="component" value="Unassembled WGS sequence"/>
</dbReference>
<dbReference type="Pfam" id="PF00169">
    <property type="entry name" value="PH"/>
    <property type="match status" value="1"/>
</dbReference>
<accession>A0AAD8YU97</accession>
<keyword evidence="4" id="KW-0009">Actin-binding</keyword>
<dbReference type="InterPro" id="IPR001849">
    <property type="entry name" value="PH_domain"/>
</dbReference>
<dbReference type="InterPro" id="IPR002017">
    <property type="entry name" value="Spectrin_repeat"/>
</dbReference>
<evidence type="ECO:0000256" key="4">
    <source>
        <dbReference type="ARBA" id="ARBA00023203"/>
    </source>
</evidence>
<feature type="compositionally biased region" description="Basic residues" evidence="6">
    <location>
        <begin position="1215"/>
        <end position="1225"/>
    </location>
</feature>
<feature type="compositionally biased region" description="Basic and acidic residues" evidence="6">
    <location>
        <begin position="1184"/>
        <end position="1214"/>
    </location>
</feature>
<evidence type="ECO:0000256" key="1">
    <source>
        <dbReference type="ARBA" id="ARBA00006826"/>
    </source>
</evidence>
<dbReference type="PROSITE" id="PS50003">
    <property type="entry name" value="PH_DOMAIN"/>
    <property type="match status" value="1"/>
</dbReference>